<proteinExistence type="predicted"/>
<dbReference type="EMBL" id="ML208415">
    <property type="protein sequence ID" value="TFK66106.1"/>
    <property type="molecule type" value="Genomic_DNA"/>
</dbReference>
<protein>
    <submittedName>
        <fullName evidence="1">Uncharacterized protein</fullName>
    </submittedName>
</protein>
<evidence type="ECO:0000313" key="1">
    <source>
        <dbReference type="EMBL" id="TFK66106.1"/>
    </source>
</evidence>
<name>A0ACD3AKP5_9AGAR</name>
<evidence type="ECO:0000313" key="2">
    <source>
        <dbReference type="Proteomes" id="UP000308600"/>
    </source>
</evidence>
<reference evidence="1 2" key="1">
    <citation type="journal article" date="2019" name="Nat. Ecol. Evol.">
        <title>Megaphylogeny resolves global patterns of mushroom evolution.</title>
        <authorList>
            <person name="Varga T."/>
            <person name="Krizsan K."/>
            <person name="Foldi C."/>
            <person name="Dima B."/>
            <person name="Sanchez-Garcia M."/>
            <person name="Sanchez-Ramirez S."/>
            <person name="Szollosi G.J."/>
            <person name="Szarkandi J.G."/>
            <person name="Papp V."/>
            <person name="Albert L."/>
            <person name="Andreopoulos W."/>
            <person name="Angelini C."/>
            <person name="Antonin V."/>
            <person name="Barry K.W."/>
            <person name="Bougher N.L."/>
            <person name="Buchanan P."/>
            <person name="Buyck B."/>
            <person name="Bense V."/>
            <person name="Catcheside P."/>
            <person name="Chovatia M."/>
            <person name="Cooper J."/>
            <person name="Damon W."/>
            <person name="Desjardin D."/>
            <person name="Finy P."/>
            <person name="Geml J."/>
            <person name="Haridas S."/>
            <person name="Hughes K."/>
            <person name="Justo A."/>
            <person name="Karasinski D."/>
            <person name="Kautmanova I."/>
            <person name="Kiss B."/>
            <person name="Kocsube S."/>
            <person name="Kotiranta H."/>
            <person name="LaButti K.M."/>
            <person name="Lechner B.E."/>
            <person name="Liimatainen K."/>
            <person name="Lipzen A."/>
            <person name="Lukacs Z."/>
            <person name="Mihaltcheva S."/>
            <person name="Morgado L.N."/>
            <person name="Niskanen T."/>
            <person name="Noordeloos M.E."/>
            <person name="Ohm R.A."/>
            <person name="Ortiz-Santana B."/>
            <person name="Ovrebo C."/>
            <person name="Racz N."/>
            <person name="Riley R."/>
            <person name="Savchenko A."/>
            <person name="Shiryaev A."/>
            <person name="Soop K."/>
            <person name="Spirin V."/>
            <person name="Szebenyi C."/>
            <person name="Tomsovsky M."/>
            <person name="Tulloss R.E."/>
            <person name="Uehling J."/>
            <person name="Grigoriev I.V."/>
            <person name="Vagvolgyi C."/>
            <person name="Papp T."/>
            <person name="Martin F.M."/>
            <person name="Miettinen O."/>
            <person name="Hibbett D.S."/>
            <person name="Nagy L.G."/>
        </authorList>
    </citation>
    <scope>NUCLEOTIDE SEQUENCE [LARGE SCALE GENOMIC DNA]</scope>
    <source>
        <strain evidence="1 2">NL-1719</strain>
    </source>
</reference>
<organism evidence="1 2">
    <name type="scientific">Pluteus cervinus</name>
    <dbReference type="NCBI Taxonomy" id="181527"/>
    <lineage>
        <taxon>Eukaryota</taxon>
        <taxon>Fungi</taxon>
        <taxon>Dikarya</taxon>
        <taxon>Basidiomycota</taxon>
        <taxon>Agaricomycotina</taxon>
        <taxon>Agaricomycetes</taxon>
        <taxon>Agaricomycetidae</taxon>
        <taxon>Agaricales</taxon>
        <taxon>Pluteineae</taxon>
        <taxon>Pluteaceae</taxon>
        <taxon>Pluteus</taxon>
    </lineage>
</organism>
<keyword evidence="2" id="KW-1185">Reference proteome</keyword>
<gene>
    <name evidence="1" type="ORF">BDN72DRAFT_844733</name>
</gene>
<sequence length="592" mass="66010">MNPILNLSIPQTPTSKQTVIEKLDDEIRSLTARLSVLRSERNSFSTTYTIPIEILEEIFTIVRGEYGQEVEMPWGSRFRKCPWLPITCVSQHWRKVALECPQLWCDIHIGTLPTPTIKTFLERSRGRGLSVNFAHYQQPRPLSSAGIELTDVFAEARRIEKLDLSLDRKSFLKIRPRLLSAPTPKLGTLSIAGPVDVPDHIFQGVTPELHSLSLSWCNFSPNFPLFTANITSLDILRCPAVGSTLMWLNVLRRMPQLSQLSLKSSFAGELHVPIPPYFDAVPLPQLSQLTIEGSLFDSDLDFLSHITFPSHTAVSFTSSTGASPSEPPMTLLVAVLRAHRRSCSSRDTSAVETNITAVKLEGVWTEDPGRTLIQFHAHIAGLLQPYLSITILTDSGEAIPVASTWTEMPMADIALLPISLATSFTTNCVVSEEGWEILSSRSPHLQDIEVSELPVQPFLSVLGAGDIDILDPNEDWRRLVSFLGGMEGESGASWPDDDEDTSNVTLRTGHSLFKSLKSIKLYDLDPLRFKEELINALTARCINGLPIEKIQLSRRGGVDNEFFFDLKGLVPLVEYDDGHDWNWNPTPYSYPL</sequence>
<accession>A0ACD3AKP5</accession>
<dbReference type="Proteomes" id="UP000308600">
    <property type="component" value="Unassembled WGS sequence"/>
</dbReference>